<evidence type="ECO:0000313" key="3">
    <source>
        <dbReference type="Proteomes" id="UP001515480"/>
    </source>
</evidence>
<dbReference type="EMBL" id="JBGBPQ010000021">
    <property type="protein sequence ID" value="KAL1503529.1"/>
    <property type="molecule type" value="Genomic_DNA"/>
</dbReference>
<keyword evidence="3" id="KW-1185">Reference proteome</keyword>
<organism evidence="2 3">
    <name type="scientific">Prymnesium parvum</name>
    <name type="common">Toxic golden alga</name>
    <dbReference type="NCBI Taxonomy" id="97485"/>
    <lineage>
        <taxon>Eukaryota</taxon>
        <taxon>Haptista</taxon>
        <taxon>Haptophyta</taxon>
        <taxon>Prymnesiophyceae</taxon>
        <taxon>Prymnesiales</taxon>
        <taxon>Prymnesiaceae</taxon>
        <taxon>Prymnesium</taxon>
    </lineage>
</organism>
<dbReference type="Proteomes" id="UP001515480">
    <property type="component" value="Unassembled WGS sequence"/>
</dbReference>
<dbReference type="AlphaFoldDB" id="A0AB34IQ38"/>
<evidence type="ECO:0000256" key="1">
    <source>
        <dbReference type="SAM" id="SignalP"/>
    </source>
</evidence>
<keyword evidence="1" id="KW-0732">Signal</keyword>
<evidence type="ECO:0000313" key="2">
    <source>
        <dbReference type="EMBL" id="KAL1503529.1"/>
    </source>
</evidence>
<sequence length="398" mass="43964">MSWLVWLLLLLLLVGVLTNRAVNLTDPILNSALKAMTWLVRLSGLLTLPFTRLGKSMRPVDPPAMSTLEIIFEAPTAILSFAMYRLAKYVFTRPYSDDPPGWTIPYKDVTVWENSKPYKLIFKAVVQPRWQTRALVARSTIKVKSGFEIDTLTLGKGTVSWTCVIYKGIQTVASLGGDGGGGGGWKHVKLNPGNYELVLRLYAASADSTEMNLPAVRLDANSEPVIPALTTKCNVREELAYPRMQQYEIPFIKAMHHHVYPMLECQHLLPQQLVRKTVLPIGNPESVFAYGPVHQGARMSITLSPAALEEYHLVHVAVYNRASFPVYFFDVPMSSTPFVTPDPCAIDGIYLVRAVPKMPGEPTLTYIKSASNPTANAGTFGDRLTIKLLSGAKGSKSD</sequence>
<proteinExistence type="predicted"/>
<name>A0AB34IQ38_PRYPA</name>
<dbReference type="Pfam" id="PF19713">
    <property type="entry name" value="DUF6208"/>
    <property type="match status" value="1"/>
</dbReference>
<evidence type="ECO:0008006" key="4">
    <source>
        <dbReference type="Google" id="ProtNLM"/>
    </source>
</evidence>
<accession>A0AB34IQ38</accession>
<reference evidence="2 3" key="1">
    <citation type="journal article" date="2024" name="Science">
        <title>Giant polyketide synthase enzymes in the biosynthesis of giant marine polyether toxins.</title>
        <authorList>
            <person name="Fallon T.R."/>
            <person name="Shende V.V."/>
            <person name="Wierzbicki I.H."/>
            <person name="Pendleton A.L."/>
            <person name="Watervoot N.F."/>
            <person name="Auber R.P."/>
            <person name="Gonzalez D.J."/>
            <person name="Wisecaver J.H."/>
            <person name="Moore B.S."/>
        </authorList>
    </citation>
    <scope>NUCLEOTIDE SEQUENCE [LARGE SCALE GENOMIC DNA]</scope>
    <source>
        <strain evidence="2 3">12B1</strain>
    </source>
</reference>
<gene>
    <name evidence="2" type="ORF">AB1Y20_012009</name>
</gene>
<comment type="caution">
    <text evidence="2">The sequence shown here is derived from an EMBL/GenBank/DDBJ whole genome shotgun (WGS) entry which is preliminary data.</text>
</comment>
<dbReference type="InterPro" id="IPR046180">
    <property type="entry name" value="DUF6208"/>
</dbReference>
<feature type="signal peptide" evidence="1">
    <location>
        <begin position="1"/>
        <end position="18"/>
    </location>
</feature>
<protein>
    <recommendedName>
        <fullName evidence="4">Dolichyl-diphosphooligosaccharide--protein glycosyltransferase subunit 1</fullName>
    </recommendedName>
</protein>
<feature type="chain" id="PRO_5044324049" description="Dolichyl-diphosphooligosaccharide--protein glycosyltransferase subunit 1" evidence="1">
    <location>
        <begin position="19"/>
        <end position="398"/>
    </location>
</feature>